<feature type="transmembrane region" description="Helical" evidence="1">
    <location>
        <begin position="9"/>
        <end position="30"/>
    </location>
</feature>
<accession>A0A1M5GQB7</accession>
<evidence type="ECO:0000313" key="3">
    <source>
        <dbReference type="Proteomes" id="UP000190675"/>
    </source>
</evidence>
<protein>
    <submittedName>
        <fullName evidence="2">Uncharacterized protein</fullName>
    </submittedName>
</protein>
<dbReference type="InterPro" id="IPR046093">
    <property type="entry name" value="DUF6111"/>
</dbReference>
<keyword evidence="1" id="KW-0812">Transmembrane</keyword>
<name>A0A1M5GQB7_9BRAD</name>
<dbReference type="Proteomes" id="UP000190675">
    <property type="component" value="Chromosome I"/>
</dbReference>
<feature type="transmembrane region" description="Helical" evidence="1">
    <location>
        <begin position="36"/>
        <end position="59"/>
    </location>
</feature>
<dbReference type="AlphaFoldDB" id="A0A1M5GQB7"/>
<proteinExistence type="predicted"/>
<reference evidence="2 3" key="1">
    <citation type="submission" date="2016-11" db="EMBL/GenBank/DDBJ databases">
        <authorList>
            <person name="Jaros S."/>
            <person name="Januszkiewicz K."/>
            <person name="Wedrychowicz H."/>
        </authorList>
    </citation>
    <scope>NUCLEOTIDE SEQUENCE [LARGE SCALE GENOMIC DNA]</scope>
    <source>
        <strain evidence="2 3">GAS242</strain>
    </source>
</reference>
<evidence type="ECO:0000256" key="1">
    <source>
        <dbReference type="SAM" id="Phobius"/>
    </source>
</evidence>
<sequence length="88" mass="9489">MIRPAVTEILIFLIPFAVYVLFLLATRSGLLLPGSWPLHIIAKLVLGSLLLVIVSLVLLAQFSGASPHSTYIPAHIDENGKFVPGAEK</sequence>
<organism evidence="2 3">
    <name type="scientific">Bradyrhizobium erythrophlei</name>
    <dbReference type="NCBI Taxonomy" id="1437360"/>
    <lineage>
        <taxon>Bacteria</taxon>
        <taxon>Pseudomonadati</taxon>
        <taxon>Pseudomonadota</taxon>
        <taxon>Alphaproteobacteria</taxon>
        <taxon>Hyphomicrobiales</taxon>
        <taxon>Nitrobacteraceae</taxon>
        <taxon>Bradyrhizobium</taxon>
    </lineage>
</organism>
<keyword evidence="1" id="KW-1133">Transmembrane helix</keyword>
<keyword evidence="1" id="KW-0472">Membrane</keyword>
<evidence type="ECO:0000313" key="2">
    <source>
        <dbReference type="EMBL" id="SHG05848.1"/>
    </source>
</evidence>
<dbReference type="Pfam" id="PF19606">
    <property type="entry name" value="DUF6111"/>
    <property type="match status" value="1"/>
</dbReference>
<gene>
    <name evidence="2" type="ORF">SAMN05444169_0304</name>
</gene>
<dbReference type="RefSeq" id="WP_079564233.1">
    <property type="nucleotide sequence ID" value="NZ_LT670818.1"/>
</dbReference>
<dbReference type="OrthoDB" id="7366326at2"/>
<dbReference type="EMBL" id="LT670818">
    <property type="protein sequence ID" value="SHG05848.1"/>
    <property type="molecule type" value="Genomic_DNA"/>
</dbReference>